<proteinExistence type="predicted"/>
<dbReference type="Proteomes" id="UP000307702">
    <property type="component" value="Unassembled WGS sequence"/>
</dbReference>
<dbReference type="Gene3D" id="3.40.630.30">
    <property type="match status" value="1"/>
</dbReference>
<protein>
    <submittedName>
        <fullName evidence="2">GNAT family N-acetyltransferase</fullName>
    </submittedName>
</protein>
<sequence length="220" mass="25501">MKMKHYLNRCYQVFANRGVKGFFVFLRERIIRCDRDLVFEYKKHIDTEGEVNVKDDINYTVNIIDRDTIENIKHHEALEAALSNESQDYKAGLYEQDVLFVVLKKSELVHTTFIQFESKYKRILGEGAEVPLIGNCWTSVKCRGQGVYPYILKLACKRMINSGFSRVVITCDPSNLASIAGIKKAGFYLNKEITSYILMNNLAIQVVVQNNIKTYRFKYL</sequence>
<dbReference type="PROSITE" id="PS51186">
    <property type="entry name" value="GNAT"/>
    <property type="match status" value="1"/>
</dbReference>
<organism evidence="2 3">
    <name type="scientific">Colwellia ponticola</name>
    <dbReference type="NCBI Taxonomy" id="2304625"/>
    <lineage>
        <taxon>Bacteria</taxon>
        <taxon>Pseudomonadati</taxon>
        <taxon>Pseudomonadota</taxon>
        <taxon>Gammaproteobacteria</taxon>
        <taxon>Alteromonadales</taxon>
        <taxon>Colwelliaceae</taxon>
        <taxon>Colwellia</taxon>
    </lineage>
</organism>
<dbReference type="AlphaFoldDB" id="A0A8H2JLQ8"/>
<evidence type="ECO:0000313" key="2">
    <source>
        <dbReference type="EMBL" id="TMM45274.1"/>
    </source>
</evidence>
<accession>A0A8H2JLQ8</accession>
<name>A0A8H2JLQ8_9GAMM</name>
<dbReference type="InterPro" id="IPR016181">
    <property type="entry name" value="Acyl_CoA_acyltransferase"/>
</dbReference>
<gene>
    <name evidence="2" type="ORF">FCS21_09285</name>
</gene>
<dbReference type="EMBL" id="SZVP01000007">
    <property type="protein sequence ID" value="TMM45274.1"/>
    <property type="molecule type" value="Genomic_DNA"/>
</dbReference>
<feature type="domain" description="N-acetyltransferase" evidence="1">
    <location>
        <begin position="62"/>
        <end position="204"/>
    </location>
</feature>
<evidence type="ECO:0000313" key="3">
    <source>
        <dbReference type="Proteomes" id="UP000307702"/>
    </source>
</evidence>
<reference evidence="2 3" key="1">
    <citation type="submission" date="2019-05" db="EMBL/GenBank/DDBJ databases">
        <title>Colwellia ponticola sp. nov., isolated from seawater.</title>
        <authorList>
            <person name="Yoon J.-H."/>
        </authorList>
    </citation>
    <scope>NUCLEOTIDE SEQUENCE [LARGE SCALE GENOMIC DNA]</scope>
    <source>
        <strain evidence="2 3">OISW-25</strain>
    </source>
</reference>
<comment type="caution">
    <text evidence="2">The sequence shown here is derived from an EMBL/GenBank/DDBJ whole genome shotgun (WGS) entry which is preliminary data.</text>
</comment>
<keyword evidence="3" id="KW-1185">Reference proteome</keyword>
<keyword evidence="2" id="KW-0808">Transferase</keyword>
<dbReference type="RefSeq" id="WP_138622682.1">
    <property type="nucleotide sequence ID" value="NZ_SZVP01000007.1"/>
</dbReference>
<dbReference type="GO" id="GO:0016747">
    <property type="term" value="F:acyltransferase activity, transferring groups other than amino-acyl groups"/>
    <property type="evidence" value="ECO:0007669"/>
    <property type="project" value="InterPro"/>
</dbReference>
<dbReference type="InterPro" id="IPR000182">
    <property type="entry name" value="GNAT_dom"/>
</dbReference>
<dbReference type="SUPFAM" id="SSF55729">
    <property type="entry name" value="Acyl-CoA N-acyltransferases (Nat)"/>
    <property type="match status" value="1"/>
</dbReference>
<evidence type="ECO:0000259" key="1">
    <source>
        <dbReference type="PROSITE" id="PS51186"/>
    </source>
</evidence>
<dbReference type="OrthoDB" id="8565998at2"/>